<organism evidence="2 3">
    <name type="scientific">Bordetella genomosp. 9</name>
    <dbReference type="NCBI Taxonomy" id="1416803"/>
    <lineage>
        <taxon>Bacteria</taxon>
        <taxon>Pseudomonadati</taxon>
        <taxon>Pseudomonadota</taxon>
        <taxon>Betaproteobacteria</taxon>
        <taxon>Burkholderiales</taxon>
        <taxon>Alcaligenaceae</taxon>
        <taxon>Bordetella</taxon>
    </lineage>
</organism>
<evidence type="ECO:0000313" key="3">
    <source>
        <dbReference type="Proteomes" id="UP000216857"/>
    </source>
</evidence>
<proteinExistence type="inferred from homology"/>
<evidence type="ECO:0000256" key="1">
    <source>
        <dbReference type="ARBA" id="ARBA00006987"/>
    </source>
</evidence>
<protein>
    <recommendedName>
        <fullName evidence="4">Twin-arginine translocation pathway signal</fullName>
    </recommendedName>
</protein>
<dbReference type="Gene3D" id="3.40.190.150">
    <property type="entry name" value="Bordetella uptake gene, domain 1"/>
    <property type="match status" value="1"/>
</dbReference>
<reference evidence="2" key="1">
    <citation type="submission" date="2017-05" db="EMBL/GenBank/DDBJ databases">
        <title>Complete and WGS of Bordetella genogroups.</title>
        <authorList>
            <person name="Spilker T."/>
            <person name="Lipuma J."/>
        </authorList>
    </citation>
    <scope>NUCLEOTIDE SEQUENCE</scope>
    <source>
        <strain evidence="2">AU21707</strain>
    </source>
</reference>
<dbReference type="InterPro" id="IPR005064">
    <property type="entry name" value="BUG"/>
</dbReference>
<accession>A0A261RFT5</accession>
<evidence type="ECO:0008006" key="4">
    <source>
        <dbReference type="Google" id="ProtNLM"/>
    </source>
</evidence>
<dbReference type="CDD" id="cd13578">
    <property type="entry name" value="PBP2_Bug27"/>
    <property type="match status" value="1"/>
</dbReference>
<dbReference type="Pfam" id="PF03401">
    <property type="entry name" value="TctC"/>
    <property type="match status" value="1"/>
</dbReference>
<dbReference type="Gene3D" id="3.40.190.10">
    <property type="entry name" value="Periplasmic binding protein-like II"/>
    <property type="match status" value="1"/>
</dbReference>
<dbReference type="PIRSF" id="PIRSF017082">
    <property type="entry name" value="YflP"/>
    <property type="match status" value="1"/>
</dbReference>
<dbReference type="OrthoDB" id="8678477at2"/>
<sequence>MKGEKMLKGLLRSARQVGVLVFALLGLLATHLAMAQNFPSRPITIYTGFPPGGGNDAVARVIGEQLSKTLKQSVIVDSKIGAGGEIANAFVGRSAPDGYTLFLAGNGSMSISPVIHPDIPYDPMKFTPIGMVATAGAILVARKDFPYHTVPEIVRYAKANPGKLTFASSGIGAATHLAGELFNEMAGIDILHVPYKGASQAVTDVIGGRVDFYYAASSATASIKSGQLRAIAVTSKDRLEDMPDIPPIGEYLPGYDFNYWYALFAPPGTPEAVARALSEAVAQALQVKAVQQQLAALELRPQDMRGAELRNFVASEIEKTRQIAKAANIIRAAP</sequence>
<dbReference type="SUPFAM" id="SSF53850">
    <property type="entry name" value="Periplasmic binding protein-like II"/>
    <property type="match status" value="1"/>
</dbReference>
<keyword evidence="3" id="KW-1185">Reference proteome</keyword>
<dbReference type="AlphaFoldDB" id="A0A261RFT5"/>
<comment type="caution">
    <text evidence="2">The sequence shown here is derived from an EMBL/GenBank/DDBJ whole genome shotgun (WGS) entry which is preliminary data.</text>
</comment>
<dbReference type="PANTHER" id="PTHR42928:SF5">
    <property type="entry name" value="BLR1237 PROTEIN"/>
    <property type="match status" value="1"/>
</dbReference>
<gene>
    <name evidence="2" type="ORF">CAL26_10785</name>
</gene>
<dbReference type="EMBL" id="NEVJ01000002">
    <property type="protein sequence ID" value="OZI23889.1"/>
    <property type="molecule type" value="Genomic_DNA"/>
</dbReference>
<evidence type="ECO:0000313" key="2">
    <source>
        <dbReference type="EMBL" id="OZI23889.1"/>
    </source>
</evidence>
<dbReference type="InterPro" id="IPR042100">
    <property type="entry name" value="Bug_dom1"/>
</dbReference>
<dbReference type="PANTHER" id="PTHR42928">
    <property type="entry name" value="TRICARBOXYLATE-BINDING PROTEIN"/>
    <property type="match status" value="1"/>
</dbReference>
<comment type="similarity">
    <text evidence="1">Belongs to the UPF0065 (bug) family.</text>
</comment>
<name>A0A261RFT5_9BORD</name>
<dbReference type="RefSeq" id="WP_094846849.1">
    <property type="nucleotide sequence ID" value="NZ_NEVJ01000002.1"/>
</dbReference>
<dbReference type="Proteomes" id="UP000216857">
    <property type="component" value="Unassembled WGS sequence"/>
</dbReference>